<keyword evidence="2" id="KW-0812">Transmembrane</keyword>
<dbReference type="EMBL" id="JAPTMY010000019">
    <property type="protein sequence ID" value="MCZ0858274.1"/>
    <property type="molecule type" value="Genomic_DNA"/>
</dbReference>
<dbReference type="PANTHER" id="PTHR48125:SF12">
    <property type="entry name" value="AT HOOK TRANSCRIPTION FACTOR FAMILY-RELATED"/>
    <property type="match status" value="1"/>
</dbReference>
<protein>
    <submittedName>
        <fullName evidence="4">DUF6049 family protein</fullName>
    </submittedName>
</protein>
<name>A0ABT4IA99_9ACTO</name>
<accession>A0ABT4IA99</accession>
<organism evidence="4 5">
    <name type="scientific">Actinomyces israelii</name>
    <dbReference type="NCBI Taxonomy" id="1659"/>
    <lineage>
        <taxon>Bacteria</taxon>
        <taxon>Bacillati</taxon>
        <taxon>Actinomycetota</taxon>
        <taxon>Actinomycetes</taxon>
        <taxon>Actinomycetales</taxon>
        <taxon>Actinomycetaceae</taxon>
        <taxon>Actinomyces</taxon>
    </lineage>
</organism>
<evidence type="ECO:0000256" key="2">
    <source>
        <dbReference type="SAM" id="Phobius"/>
    </source>
</evidence>
<gene>
    <name evidence="4" type="ORF">OHJ16_09500</name>
</gene>
<keyword evidence="2" id="KW-0472">Membrane</keyword>
<sequence length="796" mass="81093">MIPNKLRRRLSRSRARLLIALVTAVTASAALVSPPPSTGATVTDAANGPDTTELSLAPAAQATSTAQPDAASTAAPTTPPAKAQMIDGQATLSVDSLAPEVITSGQDLTVSGTIANGTGDALEGLSVTVQMEGSTEVTVTGLESWLAGERDSAMRSVHQGDLGESIASGEVKTFSVTIPADSLPLGDEQQWGPRGLEVTVSKGRTAVAQDRTLLVWDTGAKAGRSHVTTLIPVTASTGDLELLTTGAEPPADAALAGLRKRITSLLELAGDGVVLAVDPALLEALGVTRETVAAATPSPAPSPSPSATGDETGDEESPAPTSSPDSSETPSASPSPGQSAGPSATASPSDSPSPSDKRPGQALTKTLVEAVAAGDVVALPWSDADIAALTHLGETDLLADAYSRTEGSQTVAAGAPASLAWPAGALDSATLDALPDSVQTVVTDPGDLPVEEDLTYTPSQVTSVGSRTVLTPDANLSDTLGGTLVTDESSTDLSSLDATQLLRAETAIMTRQAPALSRSVVVTLKRSDAAGIDTKALAERLKALRESSWTSPQGLSALTAEAAAQQDEGTKVHRADAPDWVVGDQEASAADLAAARATRDYLSSVTSILPDPQAAIGSASDVVARTASAAWRSDPPGRTSMAESARERGAAVTARLTAMPSRTINLIAAEANLPVRITSSLNQDATVVVRVLSGSARLQTIKDVILTVPADGQTTATVPVRAVGSGDVNLTIMLLANDGTAVGAPQTIHMRVHADWESRGTRVMGAGLVILLVGGIVRTVRRGRRTTAPHRVEEKT</sequence>
<keyword evidence="5" id="KW-1185">Reference proteome</keyword>
<dbReference type="Pfam" id="PF19516">
    <property type="entry name" value="DUF6049"/>
    <property type="match status" value="1"/>
</dbReference>
<feature type="compositionally biased region" description="Low complexity" evidence="1">
    <location>
        <begin position="57"/>
        <end position="76"/>
    </location>
</feature>
<feature type="signal peptide" evidence="3">
    <location>
        <begin position="1"/>
        <end position="29"/>
    </location>
</feature>
<dbReference type="Proteomes" id="UP001072034">
    <property type="component" value="Unassembled WGS sequence"/>
</dbReference>
<feature type="transmembrane region" description="Helical" evidence="2">
    <location>
        <begin position="763"/>
        <end position="781"/>
    </location>
</feature>
<feature type="region of interest" description="Disordered" evidence="1">
    <location>
        <begin position="292"/>
        <end position="361"/>
    </location>
</feature>
<proteinExistence type="predicted"/>
<feature type="region of interest" description="Disordered" evidence="1">
    <location>
        <begin position="32"/>
        <end position="82"/>
    </location>
</feature>
<dbReference type="InterPro" id="IPR046112">
    <property type="entry name" value="DUF6049"/>
</dbReference>
<evidence type="ECO:0000256" key="3">
    <source>
        <dbReference type="SAM" id="SignalP"/>
    </source>
</evidence>
<keyword evidence="2" id="KW-1133">Transmembrane helix</keyword>
<keyword evidence="3" id="KW-0732">Signal</keyword>
<feature type="chain" id="PRO_5046586265" evidence="3">
    <location>
        <begin position="30"/>
        <end position="796"/>
    </location>
</feature>
<evidence type="ECO:0000256" key="1">
    <source>
        <dbReference type="SAM" id="MobiDB-lite"/>
    </source>
</evidence>
<evidence type="ECO:0000313" key="5">
    <source>
        <dbReference type="Proteomes" id="UP001072034"/>
    </source>
</evidence>
<dbReference type="RefSeq" id="WP_268917689.1">
    <property type="nucleotide sequence ID" value="NZ_JAPTMY010000019.1"/>
</dbReference>
<feature type="compositionally biased region" description="Low complexity" evidence="1">
    <location>
        <begin position="318"/>
        <end position="354"/>
    </location>
</feature>
<dbReference type="PANTHER" id="PTHR48125">
    <property type="entry name" value="LP07818P1"/>
    <property type="match status" value="1"/>
</dbReference>
<reference evidence="4" key="1">
    <citation type="submission" date="2022-10" db="EMBL/GenBank/DDBJ databases">
        <title>Genome sequence of Actinomyces israelii ATCC 10048.</title>
        <authorList>
            <person name="Watt R.M."/>
            <person name="Tong W.M."/>
        </authorList>
    </citation>
    <scope>NUCLEOTIDE SEQUENCE</scope>
    <source>
        <strain evidence="4">ATCC 10048</strain>
    </source>
</reference>
<comment type="caution">
    <text evidence="4">The sequence shown here is derived from an EMBL/GenBank/DDBJ whole genome shotgun (WGS) entry which is preliminary data.</text>
</comment>
<evidence type="ECO:0000313" key="4">
    <source>
        <dbReference type="EMBL" id="MCZ0858274.1"/>
    </source>
</evidence>